<gene>
    <name evidence="1" type="ORF">HPBE_LOCUS20352</name>
</gene>
<dbReference type="Proteomes" id="UP000050761">
    <property type="component" value="Unassembled WGS sequence"/>
</dbReference>
<dbReference type="OrthoDB" id="5881494at2759"/>
<dbReference type="WBParaSite" id="HPBE_0002035301-mRNA-1">
    <property type="protein sequence ID" value="HPBE_0002035301-mRNA-1"/>
    <property type="gene ID" value="HPBE_0002035301"/>
</dbReference>
<reference evidence="3" key="2">
    <citation type="submission" date="2019-09" db="UniProtKB">
        <authorList>
            <consortium name="WormBaseParasite"/>
        </authorList>
    </citation>
    <scope>IDENTIFICATION</scope>
</reference>
<keyword evidence="2" id="KW-1185">Reference proteome</keyword>
<accession>A0A3P8AXN9</accession>
<sequence length="106" mass="12694">MIPDIVYMLCPYLDLESLFSLAEAYPEWLHIILNHMRKRRKLKVRLWLRDSHSIPEHLYTHLADITTPSLMVRFHRRDEARRVLRTITLKSHSDLALYEESIGPDK</sequence>
<reference evidence="1 2" key="1">
    <citation type="submission" date="2018-11" db="EMBL/GenBank/DDBJ databases">
        <authorList>
            <consortium name="Pathogen Informatics"/>
        </authorList>
    </citation>
    <scope>NUCLEOTIDE SEQUENCE [LARGE SCALE GENOMIC DNA]</scope>
</reference>
<proteinExistence type="predicted"/>
<dbReference type="EMBL" id="UZAH01032076">
    <property type="protein sequence ID" value="VDP19517.1"/>
    <property type="molecule type" value="Genomic_DNA"/>
</dbReference>
<organism evidence="2 3">
    <name type="scientific">Heligmosomoides polygyrus</name>
    <name type="common">Parasitic roundworm</name>
    <dbReference type="NCBI Taxonomy" id="6339"/>
    <lineage>
        <taxon>Eukaryota</taxon>
        <taxon>Metazoa</taxon>
        <taxon>Ecdysozoa</taxon>
        <taxon>Nematoda</taxon>
        <taxon>Chromadorea</taxon>
        <taxon>Rhabditida</taxon>
        <taxon>Rhabditina</taxon>
        <taxon>Rhabditomorpha</taxon>
        <taxon>Strongyloidea</taxon>
        <taxon>Heligmosomidae</taxon>
        <taxon>Heligmosomoides</taxon>
    </lineage>
</organism>
<dbReference type="AlphaFoldDB" id="A0A183GDL9"/>
<evidence type="ECO:0000313" key="1">
    <source>
        <dbReference type="EMBL" id="VDP19517.1"/>
    </source>
</evidence>
<evidence type="ECO:0000313" key="2">
    <source>
        <dbReference type="Proteomes" id="UP000050761"/>
    </source>
</evidence>
<evidence type="ECO:0000313" key="3">
    <source>
        <dbReference type="WBParaSite" id="HPBE_0002035301-mRNA-1"/>
    </source>
</evidence>
<name>A0A183GDL9_HELPZ</name>
<protein>
    <submittedName>
        <fullName evidence="3">F-box domain-containing protein</fullName>
    </submittedName>
</protein>
<accession>A0A183GDL9</accession>